<dbReference type="Pfam" id="PF00067">
    <property type="entry name" value="p450"/>
    <property type="match status" value="1"/>
</dbReference>
<dbReference type="GO" id="GO:0016125">
    <property type="term" value="P:sterol metabolic process"/>
    <property type="evidence" value="ECO:0007669"/>
    <property type="project" value="TreeGrafter"/>
</dbReference>
<reference evidence="8" key="1">
    <citation type="submission" date="2021-06" db="EMBL/GenBank/DDBJ databases">
        <authorList>
            <person name="Kallberg Y."/>
            <person name="Tangrot J."/>
            <person name="Rosling A."/>
        </authorList>
    </citation>
    <scope>NUCLEOTIDE SEQUENCE</scope>
    <source>
        <strain evidence="8">MT106</strain>
    </source>
</reference>
<keyword evidence="5 7" id="KW-0408">Iron</keyword>
<evidence type="ECO:0000256" key="1">
    <source>
        <dbReference type="ARBA" id="ARBA00010617"/>
    </source>
</evidence>
<comment type="cofactor">
    <cofactor evidence="7">
        <name>heme</name>
        <dbReference type="ChEBI" id="CHEBI:30413"/>
    </cofactor>
</comment>
<dbReference type="SUPFAM" id="SSF48264">
    <property type="entry name" value="Cytochrome P450"/>
    <property type="match status" value="1"/>
</dbReference>
<dbReference type="CDD" id="cd00302">
    <property type="entry name" value="cytochrome_P450"/>
    <property type="match status" value="1"/>
</dbReference>
<keyword evidence="9" id="KW-1185">Reference proteome</keyword>
<dbReference type="GO" id="GO:0004497">
    <property type="term" value="F:monooxygenase activity"/>
    <property type="evidence" value="ECO:0007669"/>
    <property type="project" value="UniProtKB-KW"/>
</dbReference>
<evidence type="ECO:0000256" key="6">
    <source>
        <dbReference type="ARBA" id="ARBA00023033"/>
    </source>
</evidence>
<dbReference type="PANTHER" id="PTHR24286">
    <property type="entry name" value="CYTOCHROME P450 26"/>
    <property type="match status" value="1"/>
</dbReference>
<dbReference type="Gene3D" id="1.10.630.10">
    <property type="entry name" value="Cytochrome P450"/>
    <property type="match status" value="1"/>
</dbReference>
<comment type="similarity">
    <text evidence="1">Belongs to the cytochrome P450 family.</text>
</comment>
<proteinExistence type="inferred from homology"/>
<evidence type="ECO:0000256" key="7">
    <source>
        <dbReference type="PIRSR" id="PIRSR602401-1"/>
    </source>
</evidence>
<keyword evidence="6" id="KW-0503">Monooxygenase</keyword>
<dbReference type="Proteomes" id="UP000789831">
    <property type="component" value="Unassembled WGS sequence"/>
</dbReference>
<dbReference type="EMBL" id="CAJVPL010002197">
    <property type="protein sequence ID" value="CAG8602685.1"/>
    <property type="molecule type" value="Genomic_DNA"/>
</dbReference>
<evidence type="ECO:0000313" key="9">
    <source>
        <dbReference type="Proteomes" id="UP000789831"/>
    </source>
</evidence>
<dbReference type="OrthoDB" id="2789670at2759"/>
<evidence type="ECO:0000256" key="5">
    <source>
        <dbReference type="ARBA" id="ARBA00023004"/>
    </source>
</evidence>
<evidence type="ECO:0000256" key="4">
    <source>
        <dbReference type="ARBA" id="ARBA00023002"/>
    </source>
</evidence>
<dbReference type="InterPro" id="IPR001128">
    <property type="entry name" value="Cyt_P450"/>
</dbReference>
<evidence type="ECO:0000313" key="8">
    <source>
        <dbReference type="EMBL" id="CAG8602685.1"/>
    </source>
</evidence>
<dbReference type="InterPro" id="IPR002401">
    <property type="entry name" value="Cyt_P450_E_grp-I"/>
</dbReference>
<keyword evidence="3 7" id="KW-0479">Metal-binding</keyword>
<evidence type="ECO:0000256" key="2">
    <source>
        <dbReference type="ARBA" id="ARBA00022617"/>
    </source>
</evidence>
<accession>A0A9N9CKZ1</accession>
<dbReference type="AlphaFoldDB" id="A0A9N9CKZ1"/>
<feature type="binding site" description="axial binding residue" evidence="7">
    <location>
        <position position="404"/>
    </location>
    <ligand>
        <name>heme</name>
        <dbReference type="ChEBI" id="CHEBI:30413"/>
    </ligand>
    <ligandPart>
        <name>Fe</name>
        <dbReference type="ChEBI" id="CHEBI:18248"/>
    </ligandPart>
</feature>
<keyword evidence="4" id="KW-0560">Oxidoreductase</keyword>
<dbReference type="PANTHER" id="PTHR24286:SF384">
    <property type="entry name" value="P450, PUTATIVE (EUROFUNG)-RELATED"/>
    <property type="match status" value="1"/>
</dbReference>
<gene>
    <name evidence="8" type="ORF">AGERDE_LOCUS9182</name>
</gene>
<name>A0A9N9CKZ1_9GLOM</name>
<comment type="caution">
    <text evidence="8">The sequence shown here is derived from an EMBL/GenBank/DDBJ whole genome shotgun (WGS) entry which is preliminary data.</text>
</comment>
<dbReference type="GO" id="GO:0005506">
    <property type="term" value="F:iron ion binding"/>
    <property type="evidence" value="ECO:0007669"/>
    <property type="project" value="InterPro"/>
</dbReference>
<dbReference type="GO" id="GO:0020037">
    <property type="term" value="F:heme binding"/>
    <property type="evidence" value="ECO:0007669"/>
    <property type="project" value="InterPro"/>
</dbReference>
<protein>
    <submittedName>
        <fullName evidence="8">947_t:CDS:1</fullName>
    </submittedName>
</protein>
<dbReference type="PRINTS" id="PR00463">
    <property type="entry name" value="EP450I"/>
</dbReference>
<sequence>MAEPPLSIFNRPIVGDTLKFLSSPALWSRELSKRGDVVKAYIRGIDGLKMSTVYHLSGVEGLKAFYDEKNVARGSIDTPPDPYLFDNYLFVVPKLNLEAHKIRKGILLQVVHSPENIDRFIETIVSLSQGFIETLSAKIKDGKLAKIPLNTAIRQFTARFTAKYLWSYDDADGIFIRKQYEAINDISSVPLKLPFFAYNDGIKIAKWLREFSYSRLAEHRLEPDKYNDTMKLLMNAVPRLTDEELILELNHLLFAINGLSSTATGAIIKLLQHKNTEIYGKVTAEIENNRELLESFNNNQSINGKKIDEKFPYLLNVIRESLRLYPVAPMQLANSVREFQVEGYKIPKDVIVIGAIYGNGFDPKLYPDSEEFRPERFEHEITNTTSGYEYSSFGAGDISTSHRCAGQPAALSYCVYIIARLLAKFEISLVDSNQSFSWTTAFPRPVNECPVEIKFKS</sequence>
<dbReference type="InterPro" id="IPR036396">
    <property type="entry name" value="Cyt_P450_sf"/>
</dbReference>
<keyword evidence="2 7" id="KW-0349">Heme</keyword>
<organism evidence="8 9">
    <name type="scientific">Ambispora gerdemannii</name>
    <dbReference type="NCBI Taxonomy" id="144530"/>
    <lineage>
        <taxon>Eukaryota</taxon>
        <taxon>Fungi</taxon>
        <taxon>Fungi incertae sedis</taxon>
        <taxon>Mucoromycota</taxon>
        <taxon>Glomeromycotina</taxon>
        <taxon>Glomeromycetes</taxon>
        <taxon>Archaeosporales</taxon>
        <taxon>Ambisporaceae</taxon>
        <taxon>Ambispora</taxon>
    </lineage>
</organism>
<dbReference type="GO" id="GO:0016705">
    <property type="term" value="F:oxidoreductase activity, acting on paired donors, with incorporation or reduction of molecular oxygen"/>
    <property type="evidence" value="ECO:0007669"/>
    <property type="project" value="InterPro"/>
</dbReference>
<evidence type="ECO:0000256" key="3">
    <source>
        <dbReference type="ARBA" id="ARBA00022723"/>
    </source>
</evidence>